<dbReference type="Pfam" id="PF07985">
    <property type="entry name" value="SRR1"/>
    <property type="match status" value="1"/>
</dbReference>
<dbReference type="OrthoDB" id="5318346at2759"/>
<reference evidence="3 4" key="1">
    <citation type="journal article" date="2015" name="BMC Genomics">
        <title>Insights from the genome of Ophiocordyceps polyrhachis-furcata to pathogenicity and host specificity in insect fungi.</title>
        <authorList>
            <person name="Wichadakul D."/>
            <person name="Kobmoo N."/>
            <person name="Ingsriswang S."/>
            <person name="Tangphatsornruang S."/>
            <person name="Chantasingh D."/>
            <person name="Luangsa-ard J.J."/>
            <person name="Eurwilaichitr L."/>
        </authorList>
    </citation>
    <scope>NUCLEOTIDE SEQUENCE [LARGE SCALE GENOMIC DNA]</scope>
    <source>
        <strain evidence="3 4">BCC 54312</strain>
    </source>
</reference>
<dbReference type="AlphaFoldDB" id="A0A367LMX1"/>
<dbReference type="InterPro" id="IPR012942">
    <property type="entry name" value="SRR1-like"/>
</dbReference>
<dbReference type="PANTHER" id="PTHR42080:SF1">
    <property type="entry name" value="SRR1-LIKE DOMAIN-CONTAINING PROTEIN"/>
    <property type="match status" value="1"/>
</dbReference>
<dbReference type="EMBL" id="LKCN02000001">
    <property type="protein sequence ID" value="RCI15786.1"/>
    <property type="molecule type" value="Genomic_DNA"/>
</dbReference>
<name>A0A367LMX1_9HYPO</name>
<protein>
    <recommendedName>
        <fullName evidence="2">SRR1-like domain-containing protein</fullName>
    </recommendedName>
</protein>
<evidence type="ECO:0000313" key="4">
    <source>
        <dbReference type="Proteomes" id="UP000253664"/>
    </source>
</evidence>
<feature type="compositionally biased region" description="Low complexity" evidence="1">
    <location>
        <begin position="38"/>
        <end position="50"/>
    </location>
</feature>
<feature type="domain" description="SRR1-like" evidence="2">
    <location>
        <begin position="77"/>
        <end position="248"/>
    </location>
</feature>
<dbReference type="PANTHER" id="PTHR42080">
    <property type="entry name" value="SRR1 DOMAIN-CONTAINING PROTEIN"/>
    <property type="match status" value="1"/>
</dbReference>
<comment type="caution">
    <text evidence="3">The sequence shown here is derived from an EMBL/GenBank/DDBJ whole genome shotgun (WGS) entry which is preliminary data.</text>
</comment>
<evidence type="ECO:0000259" key="2">
    <source>
        <dbReference type="Pfam" id="PF07985"/>
    </source>
</evidence>
<gene>
    <name evidence="3" type="ORF">L249_1728</name>
</gene>
<evidence type="ECO:0000313" key="3">
    <source>
        <dbReference type="EMBL" id="RCI15786.1"/>
    </source>
</evidence>
<accession>A0A367LMX1</accession>
<organism evidence="3 4">
    <name type="scientific">Ophiocordyceps polyrhachis-furcata BCC 54312</name>
    <dbReference type="NCBI Taxonomy" id="1330021"/>
    <lineage>
        <taxon>Eukaryota</taxon>
        <taxon>Fungi</taxon>
        <taxon>Dikarya</taxon>
        <taxon>Ascomycota</taxon>
        <taxon>Pezizomycotina</taxon>
        <taxon>Sordariomycetes</taxon>
        <taxon>Hypocreomycetidae</taxon>
        <taxon>Hypocreales</taxon>
        <taxon>Ophiocordycipitaceae</taxon>
        <taxon>Ophiocordyceps</taxon>
    </lineage>
</organism>
<sequence>MTIPGEIEDASTWTFVRSRRRGRQKPPSPPPLVTSWKTATTPSSSSRTTSDLAAENDRLRSAWEQTSCCASLRRIVSSTACRVRHAVCLGIGTFDPDDGGWQTRRTSFLQLAAFSVMVEELAHIYMRLEKISGSPIQCVFQEPLFTPSDREFLAGLGHHVVDSPEAFRHISHDSFLFGVHLYRPVYAMALDAELPVVFVGTGWHVWESASLSQIEDLHNLQAMDRSYAKAAFPQDPPSTAFSGTTIYWRPTKVTSPTAICSVGPQG</sequence>
<feature type="region of interest" description="Disordered" evidence="1">
    <location>
        <begin position="14"/>
        <end position="53"/>
    </location>
</feature>
<evidence type="ECO:0000256" key="1">
    <source>
        <dbReference type="SAM" id="MobiDB-lite"/>
    </source>
</evidence>
<keyword evidence="4" id="KW-1185">Reference proteome</keyword>
<proteinExistence type="predicted"/>
<dbReference type="STRING" id="1330021.A0A367LMX1"/>
<dbReference type="Proteomes" id="UP000253664">
    <property type="component" value="Unassembled WGS sequence"/>
</dbReference>